<keyword evidence="2" id="KW-0132">Cell division</keyword>
<dbReference type="PANTHER" id="PTHR12663">
    <property type="entry name" value="ANDROGEN INDUCED INHIBITOR OF PROLIFERATION AS3 / PDS5-RELATED"/>
    <property type="match status" value="1"/>
</dbReference>
<keyword evidence="4" id="KW-0539">Nucleus</keyword>
<name>A0A1G4JGI5_9SACH</name>
<feature type="compositionally biased region" description="Basic and acidic residues" evidence="7">
    <location>
        <begin position="1222"/>
        <end position="1233"/>
    </location>
</feature>
<protein>
    <submittedName>
        <fullName evidence="8">LANO_0D04940g1_1</fullName>
    </submittedName>
</protein>
<evidence type="ECO:0000256" key="5">
    <source>
        <dbReference type="ARBA" id="ARBA00023306"/>
    </source>
</evidence>
<feature type="coiled-coil region" evidence="6">
    <location>
        <begin position="24"/>
        <end position="51"/>
    </location>
</feature>
<dbReference type="Gene3D" id="1.25.10.10">
    <property type="entry name" value="Leucine-rich Repeat Variant"/>
    <property type="match status" value="1"/>
</dbReference>
<feature type="region of interest" description="Disordered" evidence="7">
    <location>
        <begin position="1199"/>
        <end position="1267"/>
    </location>
</feature>
<dbReference type="CDD" id="cd19953">
    <property type="entry name" value="PDS5"/>
    <property type="match status" value="1"/>
</dbReference>
<proteinExistence type="predicted"/>
<dbReference type="GO" id="GO:0005634">
    <property type="term" value="C:nucleus"/>
    <property type="evidence" value="ECO:0007669"/>
    <property type="project" value="UniProtKB-SubCell"/>
</dbReference>
<dbReference type="InterPro" id="IPR011989">
    <property type="entry name" value="ARM-like"/>
</dbReference>
<evidence type="ECO:0000256" key="1">
    <source>
        <dbReference type="ARBA" id="ARBA00004123"/>
    </source>
</evidence>
<dbReference type="PANTHER" id="PTHR12663:SF0">
    <property type="entry name" value="PRECOCIOUS DISSOCIATION OF SISTERS 5, ISOFORM A"/>
    <property type="match status" value="1"/>
</dbReference>
<reference evidence="9" key="1">
    <citation type="submission" date="2016-03" db="EMBL/GenBank/DDBJ databases">
        <authorList>
            <person name="Devillers Hugo."/>
        </authorList>
    </citation>
    <scope>NUCLEOTIDE SEQUENCE [LARGE SCALE GENOMIC DNA]</scope>
</reference>
<dbReference type="OrthoDB" id="200660at2759"/>
<sequence>MVTIRSRLEFNLSIVSTIKDNISTQQLLERLAQLQEELSSLKQETVELGTVHKYKSDLIHKKILKNKDHGVRAFTACCLSDILRLYAPDAPYTDKELTDIFQLFLEQFKLFQEPENGYIIQQTYLATNLLEYRSIVLLTDLPSSTQLVSELFEIFYSPQSNVIQEKLFTIIGGLLGEVISECDSMPMSALKLVFNKFLSHKREKSLNGLSYKKDPGFEFSLAICQTYSNRLGRHFIKFYSEIMYEALEDNDDQNKGKLSPGYKTLVKLGNLTSELWKYAPDLVGSVTGFIYQLLCSENEFFREAATKCVSAMLETSSLINFAVAHSDTYKIWLSKMADISSQVRITWVRTVPQILGDHSDLAGDISKGLAKALIDSDHAVRLCAVQVFQEVPVKKLWECISNSAVFSGLLHLTRETRSDIRDECIEAVAKIYVESVEQIPKTNENREAWKVVDTIPSVFFNLYYINEPDINMKVDVLLFDNLLPLILGPEALISRLLNMMNNFDEKAFSSFYAFNKRQEQMSVVVSKLISFCEGTYSSDISLAESSNLKLEKTVEWLNLGYPPQSNAREVLAAFRELNDRRLYHLIKTAVTDTSDHSTVRNAITELFKRLDDPELFRKKNVKIDSRFTRDNFMMVIKVLIYRAAPIVFNVSNVSVLLSNTNSLSTHETSLKRQLIDNLCVIKPGIFKHQAKSLIEIIMRLDESTTNATGTLTLTEAMRTLYKISKSNIHHLTTSEPFFLDKLDDYARDGSILAAKYAIKLLGLLADASDHLLKIKNSVLPLNTHSKYFAANVSVVSQIFKLQPHLLDDDSTEIVSLLIKDVLLANEVVGDKDGDPLWISENEICMNEERSPLASKLFSLKLFTNKLKSMVDDVQHDEMARAFTERILKLFFYLIASGGELISEHNKESYPTPSNYQNKLRCYAGLQILKLAKVANLSSFVKPADIGRLINLVEDESIEVRTLFIANLKDNVGNETISIRYLPLIFFTAYEPDPALKTSTKMWISLTLKKENFKKGTFFERALPRLIHSIAHHPDVAEGIQTDGETFLSSLTTAIGYLVFYFHSVANAHNLALLYYLAGRVRQYRDTIAQEEDDERVHEEEERQAEGTNIKNSGIYIISELAQLVLGQFKDHNEWALSSYPGKLNLPSDLFEPFETIEDARKNTFESFVKTEDIDNLKRITGIKIARIYKRVSTHKLPTHKRSLTVDSPQLKKRSQVSSTNDRGGDGDEYHDHTYIASTSSRQSLKETRRSSRQRKTVDYVDSESDEE</sequence>
<comment type="subcellular location">
    <subcellularLocation>
        <location evidence="1">Nucleus</location>
    </subcellularLocation>
</comment>
<dbReference type="GO" id="GO:0000785">
    <property type="term" value="C:chromatin"/>
    <property type="evidence" value="ECO:0007669"/>
    <property type="project" value="TreeGrafter"/>
</dbReference>
<dbReference type="InterPro" id="IPR016024">
    <property type="entry name" value="ARM-type_fold"/>
</dbReference>
<dbReference type="EMBL" id="LT598448">
    <property type="protein sequence ID" value="SCU89444.1"/>
    <property type="molecule type" value="Genomic_DNA"/>
</dbReference>
<keyword evidence="6" id="KW-0175">Coiled coil</keyword>
<keyword evidence="3" id="KW-0498">Mitosis</keyword>
<dbReference type="Proteomes" id="UP000189911">
    <property type="component" value="Chromosome D"/>
</dbReference>
<dbReference type="InterPro" id="IPR039776">
    <property type="entry name" value="Pds5"/>
</dbReference>
<evidence type="ECO:0000256" key="7">
    <source>
        <dbReference type="SAM" id="MobiDB-lite"/>
    </source>
</evidence>
<dbReference type="SUPFAM" id="SSF48371">
    <property type="entry name" value="ARM repeat"/>
    <property type="match status" value="1"/>
</dbReference>
<keyword evidence="5" id="KW-0131">Cell cycle</keyword>
<dbReference type="Pfam" id="PF20168">
    <property type="entry name" value="PDS5"/>
    <property type="match status" value="1"/>
</dbReference>
<gene>
    <name evidence="8" type="ORF">LANO_0D04940G</name>
</gene>
<evidence type="ECO:0000313" key="9">
    <source>
        <dbReference type="Proteomes" id="UP000189911"/>
    </source>
</evidence>
<evidence type="ECO:0000256" key="4">
    <source>
        <dbReference type="ARBA" id="ARBA00023242"/>
    </source>
</evidence>
<evidence type="ECO:0000256" key="6">
    <source>
        <dbReference type="SAM" id="Coils"/>
    </source>
</evidence>
<dbReference type="GO" id="GO:0051301">
    <property type="term" value="P:cell division"/>
    <property type="evidence" value="ECO:0007669"/>
    <property type="project" value="UniProtKB-KW"/>
</dbReference>
<dbReference type="GO" id="GO:0006281">
    <property type="term" value="P:DNA repair"/>
    <property type="evidence" value="ECO:0007669"/>
    <property type="project" value="TreeGrafter"/>
</dbReference>
<evidence type="ECO:0000313" key="8">
    <source>
        <dbReference type="EMBL" id="SCU89444.1"/>
    </source>
</evidence>
<evidence type="ECO:0000256" key="2">
    <source>
        <dbReference type="ARBA" id="ARBA00022618"/>
    </source>
</evidence>
<organism evidence="8 9">
    <name type="scientific">Lachancea nothofagi CBS 11611</name>
    <dbReference type="NCBI Taxonomy" id="1266666"/>
    <lineage>
        <taxon>Eukaryota</taxon>
        <taxon>Fungi</taxon>
        <taxon>Dikarya</taxon>
        <taxon>Ascomycota</taxon>
        <taxon>Saccharomycotina</taxon>
        <taxon>Saccharomycetes</taxon>
        <taxon>Saccharomycetales</taxon>
        <taxon>Saccharomycetaceae</taxon>
        <taxon>Lachancea</taxon>
    </lineage>
</organism>
<accession>A0A1G4JGI5</accession>
<keyword evidence="9" id="KW-1185">Reference proteome</keyword>
<dbReference type="GO" id="GO:0007064">
    <property type="term" value="P:mitotic sister chromatid cohesion"/>
    <property type="evidence" value="ECO:0007669"/>
    <property type="project" value="InterPro"/>
</dbReference>
<dbReference type="AlphaFoldDB" id="A0A1G4JGI5"/>
<evidence type="ECO:0000256" key="3">
    <source>
        <dbReference type="ARBA" id="ARBA00022776"/>
    </source>
</evidence>